<name>A0ABT2A860_9BURK</name>
<evidence type="ECO:0000313" key="3">
    <source>
        <dbReference type="Proteomes" id="UP001205560"/>
    </source>
</evidence>
<comment type="caution">
    <text evidence="2">The sequence shown here is derived from an EMBL/GenBank/DDBJ whole genome shotgun (WGS) entry which is preliminary data.</text>
</comment>
<keyword evidence="1" id="KW-0732">Signal</keyword>
<evidence type="ECO:0000313" key="2">
    <source>
        <dbReference type="EMBL" id="MCS0590290.1"/>
    </source>
</evidence>
<proteinExistence type="predicted"/>
<keyword evidence="3" id="KW-1185">Reference proteome</keyword>
<dbReference type="Proteomes" id="UP001205560">
    <property type="component" value="Unassembled WGS sequence"/>
</dbReference>
<gene>
    <name evidence="2" type="ORF">NX782_13925</name>
</gene>
<feature type="signal peptide" evidence="1">
    <location>
        <begin position="1"/>
        <end position="22"/>
    </location>
</feature>
<reference evidence="2 3" key="1">
    <citation type="submission" date="2022-08" db="EMBL/GenBank/DDBJ databases">
        <title>Reclassification of Massilia species as members of the genera Telluria, Duganella, Pseudoduganella, Mokoshia gen. nov. and Zemynaea gen. nov. using orthogonal and non-orthogonal genome-based approaches.</title>
        <authorList>
            <person name="Bowman J.P."/>
        </authorList>
    </citation>
    <scope>NUCLEOTIDE SEQUENCE [LARGE SCALE GENOMIC DNA]</scope>
    <source>
        <strain evidence="2 3">LMG 28164</strain>
    </source>
</reference>
<dbReference type="EMBL" id="JANUGX010000015">
    <property type="protein sequence ID" value="MCS0590290.1"/>
    <property type="molecule type" value="Genomic_DNA"/>
</dbReference>
<feature type="chain" id="PRO_5046231738" evidence="1">
    <location>
        <begin position="23"/>
        <end position="254"/>
    </location>
</feature>
<sequence>MNKFAVQITLKTLLCLAGTAHADSSVAAFTADQKIYQVVLDQVIKHEAPERFVVWDTAIPSETILLPRVPRHLPEKQFTSRLRGLPPILQKGLLEPREHGAASLAGLNVSTDSAALMGFVEQTRFLKLVEHGKSPNGLLAVGLSKVVFDQTASNALVYVESCRTFSETICGGEGFWFVRIGPRWKVKKQAYLWQGIAQPFWEFKVPLVESASDPGRRRTLQYDGYRPRGGRSAVSLSTLVNSIIHRGHNGIFAT</sequence>
<accession>A0ABT2A860</accession>
<organism evidence="2 3">
    <name type="scientific">Massilia norwichensis</name>
    <dbReference type="NCBI Taxonomy" id="1442366"/>
    <lineage>
        <taxon>Bacteria</taxon>
        <taxon>Pseudomonadati</taxon>
        <taxon>Pseudomonadota</taxon>
        <taxon>Betaproteobacteria</taxon>
        <taxon>Burkholderiales</taxon>
        <taxon>Oxalobacteraceae</taxon>
        <taxon>Telluria group</taxon>
        <taxon>Massilia</taxon>
    </lineage>
</organism>
<dbReference type="RefSeq" id="WP_258846070.1">
    <property type="nucleotide sequence ID" value="NZ_JANUGX010000015.1"/>
</dbReference>
<evidence type="ECO:0000256" key="1">
    <source>
        <dbReference type="SAM" id="SignalP"/>
    </source>
</evidence>
<protein>
    <submittedName>
        <fullName evidence="2">Uncharacterized protein</fullName>
    </submittedName>
</protein>